<comment type="subcellular location">
    <subcellularLocation>
        <location evidence="1">Membrane</location>
        <topology evidence="1">Multi-pass membrane protein</topology>
    </subcellularLocation>
</comment>
<evidence type="ECO:0000256" key="3">
    <source>
        <dbReference type="ARBA" id="ARBA00022989"/>
    </source>
</evidence>
<evidence type="ECO:0000256" key="4">
    <source>
        <dbReference type="ARBA" id="ARBA00023136"/>
    </source>
</evidence>
<dbReference type="PANTHER" id="PTHR36926:SF1">
    <property type="entry name" value="COLICIN V PRODUCTION PROTEIN"/>
    <property type="match status" value="1"/>
</dbReference>
<dbReference type="InterPro" id="IPR052719">
    <property type="entry name" value="CvpA-like"/>
</dbReference>
<evidence type="ECO:0000256" key="1">
    <source>
        <dbReference type="ARBA" id="ARBA00004141"/>
    </source>
</evidence>
<feature type="transmembrane region" description="Helical" evidence="5">
    <location>
        <begin position="30"/>
        <end position="51"/>
    </location>
</feature>
<reference evidence="6 7" key="1">
    <citation type="submission" date="2018-06" db="EMBL/GenBank/DDBJ databases">
        <authorList>
            <consortium name="Pathogen Informatics"/>
            <person name="Doyle S."/>
        </authorList>
    </citation>
    <scope>NUCLEOTIDE SEQUENCE [LARGE SCALE GENOMIC DNA]</scope>
    <source>
        <strain evidence="6 7">NCTC10529</strain>
    </source>
</reference>
<feature type="transmembrane region" description="Helical" evidence="5">
    <location>
        <begin position="63"/>
        <end position="90"/>
    </location>
</feature>
<dbReference type="InterPro" id="IPR003825">
    <property type="entry name" value="Colicin-V_CvpA"/>
</dbReference>
<feature type="transmembrane region" description="Helical" evidence="5">
    <location>
        <begin position="102"/>
        <end position="122"/>
    </location>
</feature>
<accession>A0AAX2J5E7</accession>
<dbReference type="GO" id="GO:0016020">
    <property type="term" value="C:membrane"/>
    <property type="evidence" value="ECO:0007669"/>
    <property type="project" value="UniProtKB-SubCell"/>
</dbReference>
<evidence type="ECO:0000313" key="7">
    <source>
        <dbReference type="Proteomes" id="UP000248598"/>
    </source>
</evidence>
<dbReference type="GeneID" id="93263041"/>
<organism evidence="6 7">
    <name type="scientific">Kingella kingae</name>
    <dbReference type="NCBI Taxonomy" id="504"/>
    <lineage>
        <taxon>Bacteria</taxon>
        <taxon>Pseudomonadati</taxon>
        <taxon>Pseudomonadota</taxon>
        <taxon>Betaproteobacteria</taxon>
        <taxon>Neisseriales</taxon>
        <taxon>Neisseriaceae</taxon>
        <taxon>Kingella</taxon>
    </lineage>
</organism>
<dbReference type="Proteomes" id="UP000248598">
    <property type="component" value="Chromosome 1"/>
</dbReference>
<evidence type="ECO:0000256" key="5">
    <source>
        <dbReference type="SAM" id="Phobius"/>
    </source>
</evidence>
<keyword evidence="4 5" id="KW-0472">Membrane</keyword>
<dbReference type="AlphaFoldDB" id="A0AAX2J5E7"/>
<protein>
    <submittedName>
        <fullName evidence="6">Pur regulon 18 kDa protein</fullName>
    </submittedName>
</protein>
<keyword evidence="3 5" id="KW-1133">Transmembrane helix</keyword>
<proteinExistence type="predicted"/>
<dbReference type="PANTHER" id="PTHR36926">
    <property type="entry name" value="COLICIN V PRODUCTION PROTEIN"/>
    <property type="match status" value="1"/>
</dbReference>
<keyword evidence="2 5" id="KW-0812">Transmembrane</keyword>
<dbReference type="EMBL" id="LS483426">
    <property type="protein sequence ID" value="SQH25569.1"/>
    <property type="molecule type" value="Genomic_DNA"/>
</dbReference>
<evidence type="ECO:0000256" key="2">
    <source>
        <dbReference type="ARBA" id="ARBA00022692"/>
    </source>
</evidence>
<feature type="transmembrane region" description="Helical" evidence="5">
    <location>
        <begin position="6"/>
        <end position="23"/>
    </location>
</feature>
<dbReference type="Pfam" id="PF02674">
    <property type="entry name" value="Colicin_V"/>
    <property type="match status" value="1"/>
</dbReference>
<sequence>MAFTTFDIAALLLIFVCIVISAMRGLMGEVIAFIGWLVALVAARFFAVPVSDVVFASMNPRPMAVVCAFVLVYIAARVGVVLLHQIVDLVVKKTKLTSINRLLGALLGAAKGMLVVSLIVLACSFSDLPKDPEWQNAKTAPFFQDIALLEKDYLPDFLSNQVHFPNSAEVQAASDVAQPAPVKPKTQILKP</sequence>
<dbReference type="GO" id="GO:0009403">
    <property type="term" value="P:toxin biosynthetic process"/>
    <property type="evidence" value="ECO:0007669"/>
    <property type="project" value="InterPro"/>
</dbReference>
<dbReference type="RefSeq" id="WP_003786322.1">
    <property type="nucleotide sequence ID" value="NZ_CP050136.1"/>
</dbReference>
<name>A0AAX2J5E7_KINKI</name>
<gene>
    <name evidence="6" type="primary">cvpA</name>
    <name evidence="6" type="ORF">NCTC10529_01770</name>
</gene>
<evidence type="ECO:0000313" key="6">
    <source>
        <dbReference type="EMBL" id="SQH25569.1"/>
    </source>
</evidence>